<organism evidence="2 3">
    <name type="scientific">Nitrospira defluvii</name>
    <dbReference type="NCBI Taxonomy" id="330214"/>
    <lineage>
        <taxon>Bacteria</taxon>
        <taxon>Pseudomonadati</taxon>
        <taxon>Nitrospirota</taxon>
        <taxon>Nitrospiria</taxon>
        <taxon>Nitrospirales</taxon>
        <taxon>Nitrospiraceae</taxon>
        <taxon>Nitrospira</taxon>
    </lineage>
</organism>
<dbReference type="EMBL" id="FP929003">
    <property type="protein sequence ID" value="CBK41604.1"/>
    <property type="molecule type" value="Genomic_DNA"/>
</dbReference>
<gene>
    <name evidence="2" type="ORF">NIDE1877</name>
</gene>
<dbReference type="OrthoDB" id="937176at2"/>
<dbReference type="STRING" id="330214.NIDE1877"/>
<evidence type="ECO:0000256" key="1">
    <source>
        <dbReference type="SAM" id="SignalP"/>
    </source>
</evidence>
<dbReference type="Proteomes" id="UP000001660">
    <property type="component" value="Chromosome"/>
</dbReference>
<sequence length="276" mass="28793">MLITRLLTPLLAIGIRLSAPLSALAIAVYSSSGPNAASIQGSVDGFRNDLGANNGVGGSFTSGRREINWDGVPAGFSDPNNLPGNFFNSNSARGAVFETPGSAFRVSANSGSATPVRFGNINPSFPTSFSVFSSQKLFTAIDSNIVDVRFFVPGTNQPGAVRGFGSVFTDVDLAGPTTIEFFDFHNNSLGKQTVLNTPGVTSLSFLGVSLEQAIINRVRITAGNAALSALDGFDFVAMDDFIYGEPQAVPAPAAVLLLGSGLAVLVWARRKSLLPE</sequence>
<dbReference type="eggNOG" id="COG2931">
    <property type="taxonomic scope" value="Bacteria"/>
</dbReference>
<feature type="signal peptide" evidence="1">
    <location>
        <begin position="1"/>
        <end position="25"/>
    </location>
</feature>
<keyword evidence="1" id="KW-0732">Signal</keyword>
<reference evidence="2 3" key="1">
    <citation type="journal article" date="2010" name="Proc. Natl. Acad. Sci. U.S.A.">
        <title>A Nitrospira metagenome illuminates the physiology and evolution of globally important nitrite-oxidizing bacteria.</title>
        <authorList>
            <person name="Lucker S."/>
            <person name="Wagner M."/>
            <person name="Maixner F."/>
            <person name="Pelletier E."/>
            <person name="Koch H."/>
            <person name="Vacherie B."/>
            <person name="Rattei T."/>
            <person name="Sinninghe Damste J."/>
            <person name="Spieck E."/>
            <person name="Le Paslier D."/>
            <person name="Daims H."/>
        </authorList>
    </citation>
    <scope>NUCLEOTIDE SEQUENCE [LARGE SCALE GENOMIC DNA]</scope>
</reference>
<evidence type="ECO:0008006" key="4">
    <source>
        <dbReference type="Google" id="ProtNLM"/>
    </source>
</evidence>
<dbReference type="AlphaFoldDB" id="D8PEE5"/>
<dbReference type="HOGENOM" id="CLU_075196_0_0_0"/>
<evidence type="ECO:0000313" key="3">
    <source>
        <dbReference type="Proteomes" id="UP000001660"/>
    </source>
</evidence>
<evidence type="ECO:0000313" key="2">
    <source>
        <dbReference type="EMBL" id="CBK41604.1"/>
    </source>
</evidence>
<keyword evidence="3" id="KW-1185">Reference proteome</keyword>
<protein>
    <recommendedName>
        <fullName evidence="4">PEP-CTERM protein-sorting domain-containing protein</fullName>
    </recommendedName>
</protein>
<proteinExistence type="predicted"/>
<name>D8PEE5_9BACT</name>
<feature type="chain" id="PRO_5003119969" description="PEP-CTERM protein-sorting domain-containing protein" evidence="1">
    <location>
        <begin position="26"/>
        <end position="276"/>
    </location>
</feature>
<dbReference type="KEGG" id="nde:NIDE1877"/>
<accession>D8PEE5</accession>